<dbReference type="Pfam" id="PF00313">
    <property type="entry name" value="CSD"/>
    <property type="match status" value="1"/>
</dbReference>
<dbReference type="CDD" id="cd04458">
    <property type="entry name" value="CSP_CDS"/>
    <property type="match status" value="1"/>
</dbReference>
<organism evidence="4">
    <name type="scientific">hydrothermal vent metagenome</name>
    <dbReference type="NCBI Taxonomy" id="652676"/>
    <lineage>
        <taxon>unclassified sequences</taxon>
        <taxon>metagenomes</taxon>
        <taxon>ecological metagenomes</taxon>
    </lineage>
</organism>
<dbReference type="SMART" id="SM00357">
    <property type="entry name" value="CSP"/>
    <property type="match status" value="1"/>
</dbReference>
<dbReference type="InterPro" id="IPR052069">
    <property type="entry name" value="Ca-reg_mRNA-binding_domain"/>
</dbReference>
<evidence type="ECO:0000259" key="3">
    <source>
        <dbReference type="PROSITE" id="PS51857"/>
    </source>
</evidence>
<dbReference type="AlphaFoldDB" id="A0A3B0VZM5"/>
<dbReference type="PANTHER" id="PTHR12962:SF1">
    <property type="entry name" value="COLD SHOCK DOMAIN-CONTAINING PROTEIN CG9705"/>
    <property type="match status" value="1"/>
</dbReference>
<feature type="domain" description="CSD" evidence="3">
    <location>
        <begin position="8"/>
        <end position="73"/>
    </location>
</feature>
<name>A0A3B0VZM5_9ZZZZ</name>
<dbReference type="GO" id="GO:0043488">
    <property type="term" value="P:regulation of mRNA stability"/>
    <property type="evidence" value="ECO:0007669"/>
    <property type="project" value="TreeGrafter"/>
</dbReference>
<dbReference type="InterPro" id="IPR012340">
    <property type="entry name" value="NA-bd_OB-fold"/>
</dbReference>
<dbReference type="EMBL" id="UOFC01000251">
    <property type="protein sequence ID" value="VAW49025.1"/>
    <property type="molecule type" value="Genomic_DNA"/>
</dbReference>
<evidence type="ECO:0000313" key="4">
    <source>
        <dbReference type="EMBL" id="VAW49025.1"/>
    </source>
</evidence>
<dbReference type="SUPFAM" id="SSF50249">
    <property type="entry name" value="Nucleic acid-binding proteins"/>
    <property type="match status" value="1"/>
</dbReference>
<accession>A0A3B0VZM5</accession>
<dbReference type="PROSITE" id="PS51857">
    <property type="entry name" value="CSD_2"/>
    <property type="match status" value="1"/>
</dbReference>
<sequence length="112" mass="12624">MASKEKTVLTGQLKRWNETKGFGFISTENGQRDIFIHISDLKGMSRRPMVGDTIHYQIKVQDDGKNRAINARIEGVKPLPNHPSKKTSKNKKNMIFGVVFIAVIIITALVFI</sequence>
<dbReference type="InterPro" id="IPR019844">
    <property type="entry name" value="CSD_CS"/>
</dbReference>
<dbReference type="Gene3D" id="2.40.50.140">
    <property type="entry name" value="Nucleic acid-binding proteins"/>
    <property type="match status" value="1"/>
</dbReference>
<reference evidence="4" key="1">
    <citation type="submission" date="2018-06" db="EMBL/GenBank/DDBJ databases">
        <authorList>
            <person name="Zhirakovskaya E."/>
        </authorList>
    </citation>
    <scope>NUCLEOTIDE SEQUENCE</scope>
</reference>
<protein>
    <submittedName>
        <fullName evidence="4">Cold shock protein of CSP family</fullName>
    </submittedName>
</protein>
<keyword evidence="1" id="KW-0597">Phosphoprotein</keyword>
<keyword evidence="2" id="KW-0472">Membrane</keyword>
<evidence type="ECO:0000256" key="2">
    <source>
        <dbReference type="SAM" id="Phobius"/>
    </source>
</evidence>
<keyword evidence="2" id="KW-0812">Transmembrane</keyword>
<dbReference type="GO" id="GO:0003730">
    <property type="term" value="F:mRNA 3'-UTR binding"/>
    <property type="evidence" value="ECO:0007669"/>
    <property type="project" value="TreeGrafter"/>
</dbReference>
<feature type="transmembrane region" description="Helical" evidence="2">
    <location>
        <begin position="94"/>
        <end position="111"/>
    </location>
</feature>
<keyword evidence="2" id="KW-1133">Transmembrane helix</keyword>
<evidence type="ECO:0000256" key="1">
    <source>
        <dbReference type="ARBA" id="ARBA00022553"/>
    </source>
</evidence>
<dbReference type="InterPro" id="IPR002059">
    <property type="entry name" value="CSP_DNA-bd"/>
</dbReference>
<proteinExistence type="predicted"/>
<gene>
    <name evidence="4" type="ORF">MNBD_GAMMA03-1789</name>
</gene>
<dbReference type="InterPro" id="IPR011129">
    <property type="entry name" value="CSD"/>
</dbReference>
<dbReference type="PROSITE" id="PS00352">
    <property type="entry name" value="CSD_1"/>
    <property type="match status" value="1"/>
</dbReference>
<dbReference type="PANTHER" id="PTHR12962">
    <property type="entry name" value="CALCIUM-REGULATED HEAT STABLE PROTEIN CRHSP-24-RELATED"/>
    <property type="match status" value="1"/>
</dbReference>
<dbReference type="GO" id="GO:0005737">
    <property type="term" value="C:cytoplasm"/>
    <property type="evidence" value="ECO:0007669"/>
    <property type="project" value="TreeGrafter"/>
</dbReference>